<dbReference type="EMBL" id="JACASE010000014">
    <property type="protein sequence ID" value="KAF6411687.1"/>
    <property type="molecule type" value="Genomic_DNA"/>
</dbReference>
<sequence>MLSSEAKLSEMEMNLCLTYSQTNAEKKVLEASGTALERSDVILRTCALRPAGIYRLREQRHLPRIVSYIEKGLFKFM</sequence>
<dbReference type="InterPro" id="IPR002225">
    <property type="entry name" value="3Beta_OHSteriod_DH/Estase"/>
</dbReference>
<comment type="caution">
    <text evidence="2">The sequence shown here is derived from an EMBL/GenBank/DDBJ whole genome shotgun (WGS) entry which is preliminary data.</text>
</comment>
<gene>
    <name evidence="2" type="ORF">HJG63_017299</name>
</gene>
<accession>A0A7J8CLF0</accession>
<proteinExistence type="predicted"/>
<reference evidence="2 3" key="1">
    <citation type="journal article" date="2020" name="Nature">
        <title>Six reference-quality genomes reveal evolution of bat adaptations.</title>
        <authorList>
            <person name="Jebb D."/>
            <person name="Huang Z."/>
            <person name="Pippel M."/>
            <person name="Hughes G.M."/>
            <person name="Lavrichenko K."/>
            <person name="Devanna P."/>
            <person name="Winkler S."/>
            <person name="Jermiin L.S."/>
            <person name="Skirmuntt E.C."/>
            <person name="Katzourakis A."/>
            <person name="Burkitt-Gray L."/>
            <person name="Ray D.A."/>
            <person name="Sullivan K.A.M."/>
            <person name="Roscito J.G."/>
            <person name="Kirilenko B.M."/>
            <person name="Davalos L.M."/>
            <person name="Corthals A.P."/>
            <person name="Power M.L."/>
            <person name="Jones G."/>
            <person name="Ransome R.D."/>
            <person name="Dechmann D.K.N."/>
            <person name="Locatelli A.G."/>
            <person name="Puechmaille S.J."/>
            <person name="Fedrigo O."/>
            <person name="Jarvis E.D."/>
            <person name="Hiller M."/>
            <person name="Vernes S.C."/>
            <person name="Myers E.W."/>
            <person name="Teeling E.C."/>
        </authorList>
    </citation>
    <scope>NUCLEOTIDE SEQUENCE [LARGE SCALE GENOMIC DNA]</scope>
    <source>
        <strain evidence="2">MRouAeg1</strain>
        <tissue evidence="2">Muscle</tissue>
    </source>
</reference>
<evidence type="ECO:0000313" key="2">
    <source>
        <dbReference type="EMBL" id="KAF6411687.1"/>
    </source>
</evidence>
<evidence type="ECO:0000259" key="1">
    <source>
        <dbReference type="Pfam" id="PF01073"/>
    </source>
</evidence>
<dbReference type="AlphaFoldDB" id="A0A7J8CLF0"/>
<dbReference type="Proteomes" id="UP000593571">
    <property type="component" value="Unassembled WGS sequence"/>
</dbReference>
<feature type="domain" description="3-beta hydroxysteroid dehydrogenase/isomerase" evidence="1">
    <location>
        <begin position="5"/>
        <end position="75"/>
    </location>
</feature>
<dbReference type="Pfam" id="PF01073">
    <property type="entry name" value="3Beta_HSD"/>
    <property type="match status" value="1"/>
</dbReference>
<dbReference type="GO" id="GO:0016616">
    <property type="term" value="F:oxidoreductase activity, acting on the CH-OH group of donors, NAD or NADP as acceptor"/>
    <property type="evidence" value="ECO:0007669"/>
    <property type="project" value="InterPro"/>
</dbReference>
<name>A0A7J8CLF0_ROUAE</name>
<keyword evidence="3" id="KW-1185">Reference proteome</keyword>
<dbReference type="GO" id="GO:0006694">
    <property type="term" value="P:steroid biosynthetic process"/>
    <property type="evidence" value="ECO:0007669"/>
    <property type="project" value="InterPro"/>
</dbReference>
<organism evidence="2 3">
    <name type="scientific">Rousettus aegyptiacus</name>
    <name type="common">Egyptian fruit bat</name>
    <name type="synonym">Pteropus aegyptiacus</name>
    <dbReference type="NCBI Taxonomy" id="9407"/>
    <lineage>
        <taxon>Eukaryota</taxon>
        <taxon>Metazoa</taxon>
        <taxon>Chordata</taxon>
        <taxon>Craniata</taxon>
        <taxon>Vertebrata</taxon>
        <taxon>Euteleostomi</taxon>
        <taxon>Mammalia</taxon>
        <taxon>Eutheria</taxon>
        <taxon>Laurasiatheria</taxon>
        <taxon>Chiroptera</taxon>
        <taxon>Yinpterochiroptera</taxon>
        <taxon>Pteropodoidea</taxon>
        <taxon>Pteropodidae</taxon>
        <taxon>Rousettinae</taxon>
        <taxon>Rousettus</taxon>
    </lineage>
</organism>
<evidence type="ECO:0000313" key="3">
    <source>
        <dbReference type="Proteomes" id="UP000593571"/>
    </source>
</evidence>
<protein>
    <submittedName>
        <fullName evidence="2">Short chain dehydrogenase/reductase family 42E, member 1</fullName>
    </submittedName>
</protein>